<reference evidence="2" key="1">
    <citation type="journal article" date="2023" name="Science">
        <title>Genome structures resolve the early diversification of teleost fishes.</title>
        <authorList>
            <person name="Parey E."/>
            <person name="Louis A."/>
            <person name="Montfort J."/>
            <person name="Bouchez O."/>
            <person name="Roques C."/>
            <person name="Iampietro C."/>
            <person name="Lluch J."/>
            <person name="Castinel A."/>
            <person name="Donnadieu C."/>
            <person name="Desvignes T."/>
            <person name="Floi Bucao C."/>
            <person name="Jouanno E."/>
            <person name="Wen M."/>
            <person name="Mejri S."/>
            <person name="Dirks R."/>
            <person name="Jansen H."/>
            <person name="Henkel C."/>
            <person name="Chen W.J."/>
            <person name="Zahm M."/>
            <person name="Cabau C."/>
            <person name="Klopp C."/>
            <person name="Thompson A.W."/>
            <person name="Robinson-Rechavi M."/>
            <person name="Braasch I."/>
            <person name="Lecointre G."/>
            <person name="Bobe J."/>
            <person name="Postlethwait J.H."/>
            <person name="Berthelot C."/>
            <person name="Roest Crollius H."/>
            <person name="Guiguen Y."/>
        </authorList>
    </citation>
    <scope>NUCLEOTIDE SEQUENCE</scope>
    <source>
        <strain evidence="2">NC1722</strain>
    </source>
</reference>
<dbReference type="Proteomes" id="UP001221898">
    <property type="component" value="Unassembled WGS sequence"/>
</dbReference>
<accession>A0AAD7S7N2</accession>
<gene>
    <name evidence="2" type="ORF">AAFF_G00437500</name>
</gene>
<proteinExistence type="predicted"/>
<organism evidence="2 3">
    <name type="scientific">Aldrovandia affinis</name>
    <dbReference type="NCBI Taxonomy" id="143900"/>
    <lineage>
        <taxon>Eukaryota</taxon>
        <taxon>Metazoa</taxon>
        <taxon>Chordata</taxon>
        <taxon>Craniata</taxon>
        <taxon>Vertebrata</taxon>
        <taxon>Euteleostomi</taxon>
        <taxon>Actinopterygii</taxon>
        <taxon>Neopterygii</taxon>
        <taxon>Teleostei</taxon>
        <taxon>Notacanthiformes</taxon>
        <taxon>Halosauridae</taxon>
        <taxon>Aldrovandia</taxon>
    </lineage>
</organism>
<name>A0AAD7S7N2_9TELE</name>
<sequence length="113" mass="12158">MDAITKASSKSTETWGLLVSYSNPGPSRHVASPSEEAVKVRGGEPKGGRAEARLTARLLRRTSAVPVEKGTQHKGTRCTSQMLAEVLEVLAQEAVVSWRTVTMTVTLTVTVCY</sequence>
<evidence type="ECO:0000313" key="2">
    <source>
        <dbReference type="EMBL" id="KAJ8397474.1"/>
    </source>
</evidence>
<protein>
    <submittedName>
        <fullName evidence="2">Uncharacterized protein</fullName>
    </submittedName>
</protein>
<feature type="compositionally biased region" description="Basic and acidic residues" evidence="1">
    <location>
        <begin position="36"/>
        <end position="49"/>
    </location>
</feature>
<comment type="caution">
    <text evidence="2">The sequence shown here is derived from an EMBL/GenBank/DDBJ whole genome shotgun (WGS) entry which is preliminary data.</text>
</comment>
<evidence type="ECO:0000256" key="1">
    <source>
        <dbReference type="SAM" id="MobiDB-lite"/>
    </source>
</evidence>
<dbReference type="EMBL" id="JAINUG010000097">
    <property type="protein sequence ID" value="KAJ8397474.1"/>
    <property type="molecule type" value="Genomic_DNA"/>
</dbReference>
<feature type="region of interest" description="Disordered" evidence="1">
    <location>
        <begin position="25"/>
        <end position="49"/>
    </location>
</feature>
<dbReference type="AlphaFoldDB" id="A0AAD7S7N2"/>
<evidence type="ECO:0000313" key="3">
    <source>
        <dbReference type="Proteomes" id="UP001221898"/>
    </source>
</evidence>
<keyword evidence="3" id="KW-1185">Reference proteome</keyword>